<evidence type="ECO:0000313" key="2">
    <source>
        <dbReference type="EMBL" id="CAE7209272.1"/>
    </source>
</evidence>
<dbReference type="AlphaFoldDB" id="A0A6S6WDR3"/>
<dbReference type="Pfam" id="PF03184">
    <property type="entry name" value="DDE_1"/>
    <property type="match status" value="1"/>
</dbReference>
<feature type="domain" description="DDE-1" evidence="1">
    <location>
        <begin position="77"/>
        <end position="168"/>
    </location>
</feature>
<evidence type="ECO:0000313" key="3">
    <source>
        <dbReference type="Proteomes" id="UP000472372"/>
    </source>
</evidence>
<dbReference type="InterPro" id="IPR004875">
    <property type="entry name" value="DDE_SF_endonuclease_dom"/>
</dbReference>
<dbReference type="InterPro" id="IPR036397">
    <property type="entry name" value="RNaseH_sf"/>
</dbReference>
<dbReference type="GO" id="GO:0005634">
    <property type="term" value="C:nucleus"/>
    <property type="evidence" value="ECO:0007669"/>
    <property type="project" value="TreeGrafter"/>
</dbReference>
<gene>
    <name evidence="2" type="ORF">PTTW11_09890</name>
</gene>
<dbReference type="EMBL" id="HG992986">
    <property type="protein sequence ID" value="CAE7209272.1"/>
    <property type="molecule type" value="Genomic_DNA"/>
</dbReference>
<organism evidence="2 3">
    <name type="scientific">Pyrenophora teres f. teres</name>
    <dbReference type="NCBI Taxonomy" id="97479"/>
    <lineage>
        <taxon>Eukaryota</taxon>
        <taxon>Fungi</taxon>
        <taxon>Dikarya</taxon>
        <taxon>Ascomycota</taxon>
        <taxon>Pezizomycotina</taxon>
        <taxon>Dothideomycetes</taxon>
        <taxon>Pleosporomycetidae</taxon>
        <taxon>Pleosporales</taxon>
        <taxon>Pleosporineae</taxon>
        <taxon>Pleosporaceae</taxon>
        <taxon>Pyrenophora</taxon>
    </lineage>
</organism>
<protein>
    <submittedName>
        <fullName evidence="2">DDE 1 multi-domain protein</fullName>
    </submittedName>
</protein>
<reference evidence="2" key="1">
    <citation type="submission" date="2021-02" db="EMBL/GenBank/DDBJ databases">
        <authorList>
            <person name="Syme A R."/>
            <person name="Syme A R."/>
            <person name="Moolhuijzen P."/>
        </authorList>
    </citation>
    <scope>NUCLEOTIDE SEQUENCE</scope>
    <source>
        <strain evidence="2">W1-1</strain>
    </source>
</reference>
<accession>A0A6S6WDR3</accession>
<evidence type="ECO:0000259" key="1">
    <source>
        <dbReference type="Pfam" id="PF03184"/>
    </source>
</evidence>
<dbReference type="Proteomes" id="UP000472372">
    <property type="component" value="Chromosome 10"/>
</dbReference>
<dbReference type="PANTHER" id="PTHR19303:SF74">
    <property type="entry name" value="POGO TRANSPOSABLE ELEMENT WITH KRAB DOMAIN"/>
    <property type="match status" value="1"/>
</dbReference>
<dbReference type="InterPro" id="IPR050863">
    <property type="entry name" value="CenT-Element_Derived"/>
</dbReference>
<sequence length="230" mass="26087">MREYDVDKRNMYNMDEKGIFVGRTNRSKRVFSKASLDKKERTAALQDGNREWVTLLACVCASGEALPPALIYQGHIWDSIELGWTNNELGLAWLEQVFDRHTKAKARRGWRLLILDGHGSHVTADFIDFCDANRIPLALFPPYSTYSLQPLDVVLFSPLSTNYTKELDRSTHRSQGITRITKRAFFSNLGGTELYNEAGDHNEEFSSYRRVADGCGGCTEALQNHHLGAR</sequence>
<dbReference type="Gene3D" id="3.30.420.10">
    <property type="entry name" value="Ribonuclease H-like superfamily/Ribonuclease H"/>
    <property type="match status" value="1"/>
</dbReference>
<name>A0A6S6WDR3_9PLEO</name>
<dbReference type="PANTHER" id="PTHR19303">
    <property type="entry name" value="TRANSPOSON"/>
    <property type="match status" value="1"/>
</dbReference>
<proteinExistence type="predicted"/>
<dbReference type="GO" id="GO:0003677">
    <property type="term" value="F:DNA binding"/>
    <property type="evidence" value="ECO:0007669"/>
    <property type="project" value="TreeGrafter"/>
</dbReference>